<dbReference type="Pfam" id="PF00076">
    <property type="entry name" value="RRM_1"/>
    <property type="match status" value="1"/>
</dbReference>
<dbReference type="GO" id="GO:0030619">
    <property type="term" value="F:U1 snRNA binding"/>
    <property type="evidence" value="ECO:0007669"/>
    <property type="project" value="TreeGrafter"/>
</dbReference>
<accession>A0A1G4JXJ3</accession>
<evidence type="ECO:0000256" key="3">
    <source>
        <dbReference type="ARBA" id="ARBA00023242"/>
    </source>
</evidence>
<proteinExistence type="predicted"/>
<evidence type="ECO:0000256" key="6">
    <source>
        <dbReference type="SAM" id="MobiDB-lite"/>
    </source>
</evidence>
<dbReference type="InterPro" id="IPR035979">
    <property type="entry name" value="RBD_domain_sf"/>
</dbReference>
<feature type="domain" description="RRM" evidence="7">
    <location>
        <begin position="103"/>
        <end position="184"/>
    </location>
</feature>
<dbReference type="AlphaFoldDB" id="A0A1G4JXJ3"/>
<dbReference type="InterPro" id="IPR012677">
    <property type="entry name" value="Nucleotide-bd_a/b_plait_sf"/>
</dbReference>
<dbReference type="PANTHER" id="PTHR13952:SF5">
    <property type="entry name" value="U1 SMALL NUCLEAR RIBONUCLEOPROTEIN 70 KDA"/>
    <property type="match status" value="1"/>
</dbReference>
<dbReference type="SUPFAM" id="SSF54928">
    <property type="entry name" value="RNA-binding domain, RBD"/>
    <property type="match status" value="1"/>
</dbReference>
<dbReference type="GO" id="GO:0071004">
    <property type="term" value="C:U2-type prespliceosome"/>
    <property type="evidence" value="ECO:0007669"/>
    <property type="project" value="TreeGrafter"/>
</dbReference>
<keyword evidence="9" id="KW-1185">Reference proteome</keyword>
<dbReference type="PROSITE" id="PS50102">
    <property type="entry name" value="RRM"/>
    <property type="match status" value="1"/>
</dbReference>
<dbReference type="OrthoDB" id="4207594at2759"/>
<evidence type="ECO:0000256" key="1">
    <source>
        <dbReference type="ARBA" id="ARBA00004123"/>
    </source>
</evidence>
<sequence>MATKYPQHVARLFQAGPPVQYKKPVDYPIESRKTVSNISGLSGFLSHLKNYAEEFTQGSENRHLQAYDDADQKRQIENKKLRTELSEWKPHEDANFADTDPYRTIFVGRLPYSVTEVELQKLFVRFGDIEKVRVVRNKMTNKSRGYGFVAFKEEHSARSACREIGVHRGEEVEGRAIIVDIERGRTVKYFTPRRLGGGLGGRGYMKRDRMAKLAMATKPTSSASAVSTTAATRDYLRGDEGSRASPFPRSAAPPPPQRSRFSGYNNNTSVRAQGESGTGYRSRSSRTSRFGR</sequence>
<keyword evidence="3" id="KW-0539">Nucleus</keyword>
<dbReference type="InterPro" id="IPR051183">
    <property type="entry name" value="U1_U11-U12_snRNP_70-35kDa"/>
</dbReference>
<protein>
    <submittedName>
        <fullName evidence="8">LAME_0F13696g1_1</fullName>
    </submittedName>
</protein>
<evidence type="ECO:0000256" key="2">
    <source>
        <dbReference type="ARBA" id="ARBA00022884"/>
    </source>
</evidence>
<dbReference type="GO" id="GO:0071011">
    <property type="term" value="C:precatalytic spliceosome"/>
    <property type="evidence" value="ECO:0007669"/>
    <property type="project" value="TreeGrafter"/>
</dbReference>
<dbReference type="GO" id="GO:0000398">
    <property type="term" value="P:mRNA splicing, via spliceosome"/>
    <property type="evidence" value="ECO:0007669"/>
    <property type="project" value="TreeGrafter"/>
</dbReference>
<dbReference type="EMBL" id="LT598477">
    <property type="protein sequence ID" value="SCU95836.1"/>
    <property type="molecule type" value="Genomic_DNA"/>
</dbReference>
<dbReference type="SMART" id="SM00360">
    <property type="entry name" value="RRM"/>
    <property type="match status" value="1"/>
</dbReference>
<evidence type="ECO:0000259" key="7">
    <source>
        <dbReference type="PROSITE" id="PS50102"/>
    </source>
</evidence>
<dbReference type="GO" id="GO:0005685">
    <property type="term" value="C:U1 snRNP"/>
    <property type="evidence" value="ECO:0007669"/>
    <property type="project" value="TreeGrafter"/>
</dbReference>
<dbReference type="Pfam" id="PF12220">
    <property type="entry name" value="U1snRNP70_N"/>
    <property type="match status" value="1"/>
</dbReference>
<organism evidence="8 9">
    <name type="scientific">Lachancea meyersii CBS 8951</name>
    <dbReference type="NCBI Taxonomy" id="1266667"/>
    <lineage>
        <taxon>Eukaryota</taxon>
        <taxon>Fungi</taxon>
        <taxon>Dikarya</taxon>
        <taxon>Ascomycota</taxon>
        <taxon>Saccharomycotina</taxon>
        <taxon>Saccharomycetes</taxon>
        <taxon>Saccharomycetales</taxon>
        <taxon>Saccharomycetaceae</taxon>
        <taxon>Lachancea</taxon>
    </lineage>
</organism>
<keyword evidence="4" id="KW-0687">Ribonucleoprotein</keyword>
<dbReference type="InterPro" id="IPR022023">
    <property type="entry name" value="U1snRNP70_N"/>
</dbReference>
<dbReference type="InterPro" id="IPR000504">
    <property type="entry name" value="RRM_dom"/>
</dbReference>
<comment type="subcellular location">
    <subcellularLocation>
        <location evidence="1">Nucleus</location>
    </subcellularLocation>
</comment>
<dbReference type="GO" id="GO:0003729">
    <property type="term" value="F:mRNA binding"/>
    <property type="evidence" value="ECO:0007669"/>
    <property type="project" value="TreeGrafter"/>
</dbReference>
<reference evidence="9" key="1">
    <citation type="submission" date="2016-03" db="EMBL/GenBank/DDBJ databases">
        <authorList>
            <person name="Devillers Hugo."/>
        </authorList>
    </citation>
    <scope>NUCLEOTIDE SEQUENCE [LARGE SCALE GENOMIC DNA]</scope>
</reference>
<evidence type="ECO:0000256" key="5">
    <source>
        <dbReference type="PROSITE-ProRule" id="PRU00176"/>
    </source>
</evidence>
<keyword evidence="2 5" id="KW-0694">RNA-binding</keyword>
<name>A0A1G4JXJ3_9SACH</name>
<evidence type="ECO:0000256" key="4">
    <source>
        <dbReference type="ARBA" id="ARBA00023274"/>
    </source>
</evidence>
<feature type="region of interest" description="Disordered" evidence="6">
    <location>
        <begin position="238"/>
        <end position="292"/>
    </location>
</feature>
<feature type="compositionally biased region" description="Basic residues" evidence="6">
    <location>
        <begin position="283"/>
        <end position="292"/>
    </location>
</feature>
<evidence type="ECO:0000313" key="8">
    <source>
        <dbReference type="EMBL" id="SCU95836.1"/>
    </source>
</evidence>
<gene>
    <name evidence="8" type="ORF">LAME_0F13696G</name>
</gene>
<evidence type="ECO:0000313" key="9">
    <source>
        <dbReference type="Proteomes" id="UP000191144"/>
    </source>
</evidence>
<dbReference type="Gene3D" id="3.30.70.330">
    <property type="match status" value="1"/>
</dbReference>
<dbReference type="Proteomes" id="UP000191144">
    <property type="component" value="Chromosome F"/>
</dbReference>
<dbReference type="PANTHER" id="PTHR13952">
    <property type="entry name" value="U1 SMALL NUCLEAR RIBONUCLEOPROTEIN 70 KD"/>
    <property type="match status" value="1"/>
</dbReference>
<dbReference type="CDD" id="cd21615">
    <property type="entry name" value="RRM_SNP1_like"/>
    <property type="match status" value="1"/>
</dbReference>